<organism evidence="1">
    <name type="scientific">Rhizophora mucronata</name>
    <name type="common">Asiatic mangrove</name>
    <dbReference type="NCBI Taxonomy" id="61149"/>
    <lineage>
        <taxon>Eukaryota</taxon>
        <taxon>Viridiplantae</taxon>
        <taxon>Streptophyta</taxon>
        <taxon>Embryophyta</taxon>
        <taxon>Tracheophyta</taxon>
        <taxon>Spermatophyta</taxon>
        <taxon>Magnoliopsida</taxon>
        <taxon>eudicotyledons</taxon>
        <taxon>Gunneridae</taxon>
        <taxon>Pentapetalae</taxon>
        <taxon>rosids</taxon>
        <taxon>fabids</taxon>
        <taxon>Malpighiales</taxon>
        <taxon>Rhizophoraceae</taxon>
        <taxon>Rhizophora</taxon>
    </lineage>
</organism>
<sequence length="20" mass="2338">MVVQYCWPLGKKKKVEKVSS</sequence>
<protein>
    <submittedName>
        <fullName evidence="1">Uncharacterized protein</fullName>
    </submittedName>
</protein>
<accession>A0A2P2P8B4</accession>
<evidence type="ECO:0000313" key="1">
    <source>
        <dbReference type="EMBL" id="MBX51014.1"/>
    </source>
</evidence>
<dbReference type="EMBL" id="GGEC01070530">
    <property type="protein sequence ID" value="MBX51014.1"/>
    <property type="molecule type" value="Transcribed_RNA"/>
</dbReference>
<reference evidence="1" key="1">
    <citation type="submission" date="2018-02" db="EMBL/GenBank/DDBJ databases">
        <title>Rhizophora mucronata_Transcriptome.</title>
        <authorList>
            <person name="Meera S.P."/>
            <person name="Sreeshan A."/>
            <person name="Augustine A."/>
        </authorList>
    </citation>
    <scope>NUCLEOTIDE SEQUENCE</scope>
    <source>
        <tissue evidence="1">Leaf</tissue>
    </source>
</reference>
<dbReference type="AlphaFoldDB" id="A0A2P2P8B4"/>
<name>A0A2P2P8B4_RHIMU</name>
<proteinExistence type="predicted"/>